<organism evidence="2 3">
    <name type="scientific">Schizopora paradoxa</name>
    <dbReference type="NCBI Taxonomy" id="27342"/>
    <lineage>
        <taxon>Eukaryota</taxon>
        <taxon>Fungi</taxon>
        <taxon>Dikarya</taxon>
        <taxon>Basidiomycota</taxon>
        <taxon>Agaricomycotina</taxon>
        <taxon>Agaricomycetes</taxon>
        <taxon>Hymenochaetales</taxon>
        <taxon>Schizoporaceae</taxon>
        <taxon>Schizopora</taxon>
    </lineage>
</organism>
<evidence type="ECO:0000313" key="2">
    <source>
        <dbReference type="EMBL" id="KLO06409.1"/>
    </source>
</evidence>
<evidence type="ECO:0000256" key="1">
    <source>
        <dbReference type="SAM" id="MobiDB-lite"/>
    </source>
</evidence>
<feature type="compositionally biased region" description="Basic residues" evidence="1">
    <location>
        <begin position="103"/>
        <end position="114"/>
    </location>
</feature>
<keyword evidence="3" id="KW-1185">Reference proteome</keyword>
<sequence length="151" mass="17213">MVVQCCGLRWKRKEVPENRGRFLVRKDVLSELRLFEAESLVLVAAKDNGKKKNCEQEGCQRTARRRADRERRARTALGFTGAVEFVARPRRKRSPEVGSHALRLCHRQSPRRRQTASTAHTTSKRRGSLEDVVGRKVKPKPEVAAVAWGEV</sequence>
<reference evidence="2 3" key="1">
    <citation type="submission" date="2015-04" db="EMBL/GenBank/DDBJ databases">
        <title>Complete genome sequence of Schizopora paradoxa KUC8140, a cosmopolitan wood degrader in East Asia.</title>
        <authorList>
            <consortium name="DOE Joint Genome Institute"/>
            <person name="Min B."/>
            <person name="Park H."/>
            <person name="Jang Y."/>
            <person name="Kim J.-J."/>
            <person name="Kim K.H."/>
            <person name="Pangilinan J."/>
            <person name="Lipzen A."/>
            <person name="Riley R."/>
            <person name="Grigoriev I.V."/>
            <person name="Spatafora J.W."/>
            <person name="Choi I.-G."/>
        </authorList>
    </citation>
    <scope>NUCLEOTIDE SEQUENCE [LARGE SCALE GENOMIC DNA]</scope>
    <source>
        <strain evidence="2 3">KUC8140</strain>
    </source>
</reference>
<dbReference type="Proteomes" id="UP000053477">
    <property type="component" value="Unassembled WGS sequence"/>
</dbReference>
<accession>A0A0H2R3M4</accession>
<name>A0A0H2R3M4_9AGAM</name>
<proteinExistence type="predicted"/>
<dbReference type="AlphaFoldDB" id="A0A0H2R3M4"/>
<protein>
    <submittedName>
        <fullName evidence="2">Uncharacterized protein</fullName>
    </submittedName>
</protein>
<feature type="region of interest" description="Disordered" evidence="1">
    <location>
        <begin position="90"/>
        <end position="131"/>
    </location>
</feature>
<dbReference type="EMBL" id="KQ086210">
    <property type="protein sequence ID" value="KLO06409.1"/>
    <property type="molecule type" value="Genomic_DNA"/>
</dbReference>
<dbReference type="InParanoid" id="A0A0H2R3M4"/>
<evidence type="ECO:0000313" key="3">
    <source>
        <dbReference type="Proteomes" id="UP000053477"/>
    </source>
</evidence>
<gene>
    <name evidence="2" type="ORF">SCHPADRAFT_895466</name>
</gene>